<gene>
    <name evidence="1" type="ORF">L1987_85284</name>
</gene>
<protein>
    <submittedName>
        <fullName evidence="1">Uncharacterized protein</fullName>
    </submittedName>
</protein>
<reference evidence="2" key="1">
    <citation type="journal article" date="2022" name="Mol. Ecol. Resour.">
        <title>The genomes of chicory, endive, great burdock and yacon provide insights into Asteraceae palaeo-polyploidization history and plant inulin production.</title>
        <authorList>
            <person name="Fan W."/>
            <person name="Wang S."/>
            <person name="Wang H."/>
            <person name="Wang A."/>
            <person name="Jiang F."/>
            <person name="Liu H."/>
            <person name="Zhao H."/>
            <person name="Xu D."/>
            <person name="Zhang Y."/>
        </authorList>
    </citation>
    <scope>NUCLEOTIDE SEQUENCE [LARGE SCALE GENOMIC DNA]</scope>
    <source>
        <strain evidence="2">cv. Yunnan</strain>
    </source>
</reference>
<organism evidence="1 2">
    <name type="scientific">Smallanthus sonchifolius</name>
    <dbReference type="NCBI Taxonomy" id="185202"/>
    <lineage>
        <taxon>Eukaryota</taxon>
        <taxon>Viridiplantae</taxon>
        <taxon>Streptophyta</taxon>
        <taxon>Embryophyta</taxon>
        <taxon>Tracheophyta</taxon>
        <taxon>Spermatophyta</taxon>
        <taxon>Magnoliopsida</taxon>
        <taxon>eudicotyledons</taxon>
        <taxon>Gunneridae</taxon>
        <taxon>Pentapetalae</taxon>
        <taxon>asterids</taxon>
        <taxon>campanulids</taxon>
        <taxon>Asterales</taxon>
        <taxon>Asteraceae</taxon>
        <taxon>Asteroideae</taxon>
        <taxon>Heliantheae alliance</taxon>
        <taxon>Millerieae</taxon>
        <taxon>Smallanthus</taxon>
    </lineage>
</organism>
<evidence type="ECO:0000313" key="1">
    <source>
        <dbReference type="EMBL" id="KAI3675692.1"/>
    </source>
</evidence>
<dbReference type="EMBL" id="CM042046">
    <property type="protein sequence ID" value="KAI3675692.1"/>
    <property type="molecule type" value="Genomic_DNA"/>
</dbReference>
<accession>A0ACB8XVJ8</accession>
<name>A0ACB8XVJ8_9ASTR</name>
<comment type="caution">
    <text evidence="1">The sequence shown here is derived from an EMBL/GenBank/DDBJ whole genome shotgun (WGS) entry which is preliminary data.</text>
</comment>
<evidence type="ECO:0000313" key="2">
    <source>
        <dbReference type="Proteomes" id="UP001056120"/>
    </source>
</evidence>
<dbReference type="Proteomes" id="UP001056120">
    <property type="component" value="Linkage Group LG29"/>
</dbReference>
<proteinExistence type="predicted"/>
<keyword evidence="2" id="KW-1185">Reference proteome</keyword>
<sequence>MGGGGKNLPAGKTLYKFMRIKPCYSDKENVLSEPKELINCTTVIVRYTLATPIPSDSDHSSDLTINEQECSTRDADLTKFLPECHLFLLQALVLDASTLNQDCVGYSGELKTVLGCIKLFRNVSECSGLFRNVPDNTRCFYIVPETSGFQEKGYVFSKVKVYERGSYVVLQLNPMRDGMGWLFEVEEEEAVAVGDDYAVMRRKAKYERLFQ</sequence>
<reference evidence="1 2" key="2">
    <citation type="journal article" date="2022" name="Mol. Ecol. Resour.">
        <title>The genomes of chicory, endive, great burdock and yacon provide insights into Asteraceae paleo-polyploidization history and plant inulin production.</title>
        <authorList>
            <person name="Fan W."/>
            <person name="Wang S."/>
            <person name="Wang H."/>
            <person name="Wang A."/>
            <person name="Jiang F."/>
            <person name="Liu H."/>
            <person name="Zhao H."/>
            <person name="Xu D."/>
            <person name="Zhang Y."/>
        </authorList>
    </citation>
    <scope>NUCLEOTIDE SEQUENCE [LARGE SCALE GENOMIC DNA]</scope>
    <source>
        <strain evidence="2">cv. Yunnan</strain>
        <tissue evidence="1">Leaves</tissue>
    </source>
</reference>